<evidence type="ECO:0000256" key="2">
    <source>
        <dbReference type="SAM" id="MobiDB-lite"/>
    </source>
</evidence>
<feature type="region of interest" description="Disordered" evidence="2">
    <location>
        <begin position="226"/>
        <end position="246"/>
    </location>
</feature>
<keyword evidence="1" id="KW-0175">Coiled coil</keyword>
<reference evidence="3 4" key="1">
    <citation type="submission" date="2024-02" db="EMBL/GenBank/DDBJ databases">
        <authorList>
            <person name="Vignale AGUSTIN F."/>
            <person name="Sosa J E."/>
            <person name="Modenutti C."/>
        </authorList>
    </citation>
    <scope>NUCLEOTIDE SEQUENCE [LARGE SCALE GENOMIC DNA]</scope>
</reference>
<evidence type="ECO:0000313" key="4">
    <source>
        <dbReference type="Proteomes" id="UP001642360"/>
    </source>
</evidence>
<gene>
    <name evidence="3" type="ORF">ILEXP_LOCUS55728</name>
</gene>
<proteinExistence type="predicted"/>
<feature type="coiled-coil region" evidence="1">
    <location>
        <begin position="64"/>
        <end position="123"/>
    </location>
</feature>
<evidence type="ECO:0000313" key="3">
    <source>
        <dbReference type="EMBL" id="CAK9185332.1"/>
    </source>
</evidence>
<organism evidence="3 4">
    <name type="scientific">Ilex paraguariensis</name>
    <name type="common">yerba mate</name>
    <dbReference type="NCBI Taxonomy" id="185542"/>
    <lineage>
        <taxon>Eukaryota</taxon>
        <taxon>Viridiplantae</taxon>
        <taxon>Streptophyta</taxon>
        <taxon>Embryophyta</taxon>
        <taxon>Tracheophyta</taxon>
        <taxon>Spermatophyta</taxon>
        <taxon>Magnoliopsida</taxon>
        <taxon>eudicotyledons</taxon>
        <taxon>Gunneridae</taxon>
        <taxon>Pentapetalae</taxon>
        <taxon>asterids</taxon>
        <taxon>campanulids</taxon>
        <taxon>Aquifoliales</taxon>
        <taxon>Aquifoliaceae</taxon>
        <taxon>Ilex</taxon>
    </lineage>
</organism>
<keyword evidence="4" id="KW-1185">Reference proteome</keyword>
<dbReference type="Proteomes" id="UP001642360">
    <property type="component" value="Unassembled WGS sequence"/>
</dbReference>
<dbReference type="EMBL" id="CAUOFW020009279">
    <property type="protein sequence ID" value="CAK9185332.1"/>
    <property type="molecule type" value="Genomic_DNA"/>
</dbReference>
<accession>A0ABC8UXB5</accession>
<feature type="compositionally biased region" description="Gly residues" evidence="2">
    <location>
        <begin position="230"/>
        <end position="246"/>
    </location>
</feature>
<evidence type="ECO:0000256" key="1">
    <source>
        <dbReference type="SAM" id="Coils"/>
    </source>
</evidence>
<name>A0ABC8UXB5_9AQUA</name>
<sequence length="246" mass="27067">MPRSSSSNNGNFETLPHFPNKSSSLLIKLVLDAGNAGDYRTKTNQAQSELAKKDHHIGQVEKTVANELAKSKNLEVEAKRMMNKVELKVSKVEAKLFEAKANYDALTSKVKGLVEEHARTEDRENKIHLEIFHQSQDQFFSAFIDGQNKSFKKGWDEALWTQGVDVDSELFSKHLYVPQQLLSFGLSIHPIDPVIPKTPDVNPNLVEFGGIEDLLSNLGNKGVLERRRGGVGGASGGSGQEGGAEN</sequence>
<protein>
    <submittedName>
        <fullName evidence="3">Uncharacterized protein</fullName>
    </submittedName>
</protein>
<comment type="caution">
    <text evidence="3">The sequence shown here is derived from an EMBL/GenBank/DDBJ whole genome shotgun (WGS) entry which is preliminary data.</text>
</comment>
<dbReference type="AlphaFoldDB" id="A0ABC8UXB5"/>